<keyword evidence="2" id="KW-1185">Reference proteome</keyword>
<gene>
    <name evidence="1" type="ORF">OVN18_06410</name>
</gene>
<protein>
    <submittedName>
        <fullName evidence="1">Uncharacterized protein</fullName>
    </submittedName>
</protein>
<dbReference type="EMBL" id="CP113089">
    <property type="protein sequence ID" value="WAB82628.1"/>
    <property type="molecule type" value="Genomic_DNA"/>
</dbReference>
<organism evidence="1 2">
    <name type="scientific">Microcella daejeonensis</name>
    <dbReference type="NCBI Taxonomy" id="2994971"/>
    <lineage>
        <taxon>Bacteria</taxon>
        <taxon>Bacillati</taxon>
        <taxon>Actinomycetota</taxon>
        <taxon>Actinomycetes</taxon>
        <taxon>Micrococcales</taxon>
        <taxon>Microbacteriaceae</taxon>
        <taxon>Microcella</taxon>
    </lineage>
</organism>
<reference evidence="1" key="1">
    <citation type="submission" date="2022-11" db="EMBL/GenBank/DDBJ databases">
        <title>Description of Microcella daejonensis nov. sp, isolated from riverside soil.</title>
        <authorList>
            <person name="Molina K.M."/>
            <person name="Kim S.B."/>
        </authorList>
    </citation>
    <scope>NUCLEOTIDE SEQUENCE</scope>
    <source>
        <strain evidence="1">MMS21-STM12</strain>
    </source>
</reference>
<evidence type="ECO:0000313" key="2">
    <source>
        <dbReference type="Proteomes" id="UP001164706"/>
    </source>
</evidence>
<dbReference type="Proteomes" id="UP001164706">
    <property type="component" value="Chromosome"/>
</dbReference>
<dbReference type="KEGG" id="mdb:OVN18_06410"/>
<proteinExistence type="predicted"/>
<accession>A0A9E8S9R0</accession>
<evidence type="ECO:0000313" key="1">
    <source>
        <dbReference type="EMBL" id="WAB82628.1"/>
    </source>
</evidence>
<sequence length="175" mass="19027">MAPPGWRRHRAEELMTQNPFAGFEQLARDAGRADLVIQARALTAELRSSMREGRVLEIHLPTTLEAVEAASASLTIARYRTEEGVTAESAAARIAKARPVERVDDAAALQFRFRFESTRYAEQGVYASHTMAVFPRPAASGGLFATFTALHDGSGAEPVLALGDVMLASLTWRTP</sequence>
<dbReference type="RefSeq" id="WP_267782795.1">
    <property type="nucleotide sequence ID" value="NZ_CP113089.1"/>
</dbReference>
<dbReference type="AlphaFoldDB" id="A0A9E8S9R0"/>
<name>A0A9E8S9R0_9MICO</name>